<evidence type="ECO:0000313" key="4">
    <source>
        <dbReference type="Proteomes" id="UP000324260"/>
    </source>
</evidence>
<dbReference type="Pfam" id="PF01230">
    <property type="entry name" value="HIT"/>
    <property type="match status" value="1"/>
</dbReference>
<dbReference type="EMBL" id="VTPU01000002">
    <property type="protein sequence ID" value="TZG40964.1"/>
    <property type="molecule type" value="Genomic_DNA"/>
</dbReference>
<dbReference type="GO" id="GO:0003824">
    <property type="term" value="F:catalytic activity"/>
    <property type="evidence" value="ECO:0007669"/>
    <property type="project" value="InterPro"/>
</dbReference>
<feature type="domain" description="HIT" evidence="2">
    <location>
        <begin position="50"/>
        <end position="119"/>
    </location>
</feature>
<gene>
    <name evidence="3" type="ORF">FZZ93_03450</name>
</gene>
<proteinExistence type="predicted"/>
<protein>
    <submittedName>
        <fullName evidence="3">HIT domain-containing protein</fullName>
    </submittedName>
</protein>
<comment type="caution">
    <text evidence="3">The sequence shown here is derived from an EMBL/GenBank/DDBJ whole genome shotgun (WGS) entry which is preliminary data.</text>
</comment>
<keyword evidence="4" id="KW-1185">Reference proteome</keyword>
<dbReference type="PROSITE" id="PS51084">
    <property type="entry name" value="HIT_2"/>
    <property type="match status" value="1"/>
</dbReference>
<name>A0A5D9DAI6_HALER</name>
<evidence type="ECO:0000313" key="3">
    <source>
        <dbReference type="EMBL" id="TZG40964.1"/>
    </source>
</evidence>
<sequence>MACWVHTDDVKEPFMPDFEPDARLVDDTYPVTELPLCQLRLMDDARFPWLVLVPRRAGVSEVIELDEADQRQFWREATLVGSVLKQCLSGDKLNIATLGNVVAQLHLHVILRRHDDAAWPAPVWGHGQATPYDLDELATMRDLLLAELEAIDWETAT</sequence>
<reference evidence="3 4" key="1">
    <citation type="submission" date="2019-08" db="EMBL/GenBank/DDBJ databases">
        <title>Draft Genome Sequence of Halomonas eurihalina Isolated from Preserved Hide-surface.</title>
        <authorList>
            <person name="Hussain S.A."/>
            <person name="Xu A."/>
            <person name="Sarker M."/>
            <person name="Sommers C."/>
        </authorList>
    </citation>
    <scope>NUCLEOTIDE SEQUENCE [LARGE SCALE GENOMIC DNA]</scope>
    <source>
        <strain evidence="3 4">MS1</strain>
    </source>
</reference>
<dbReference type="OrthoDB" id="9799145at2"/>
<dbReference type="InterPro" id="IPR036265">
    <property type="entry name" value="HIT-like_sf"/>
</dbReference>
<accession>A0A5D9DAI6</accession>
<dbReference type="Proteomes" id="UP000324260">
    <property type="component" value="Unassembled WGS sequence"/>
</dbReference>
<dbReference type="Gene3D" id="3.30.428.10">
    <property type="entry name" value="HIT-like"/>
    <property type="match status" value="1"/>
</dbReference>
<organism evidence="3 4">
    <name type="scientific">Halomonas eurihalina</name>
    <dbReference type="NCBI Taxonomy" id="42566"/>
    <lineage>
        <taxon>Bacteria</taxon>
        <taxon>Pseudomonadati</taxon>
        <taxon>Pseudomonadota</taxon>
        <taxon>Gammaproteobacteria</taxon>
        <taxon>Oceanospirillales</taxon>
        <taxon>Halomonadaceae</taxon>
        <taxon>Halomonas</taxon>
    </lineage>
</organism>
<comment type="caution">
    <text evidence="1">Lacks conserved residue(s) required for the propagation of feature annotation.</text>
</comment>
<dbReference type="SUPFAM" id="SSF54197">
    <property type="entry name" value="HIT-like"/>
    <property type="match status" value="1"/>
</dbReference>
<evidence type="ECO:0000256" key="1">
    <source>
        <dbReference type="PROSITE-ProRule" id="PRU00464"/>
    </source>
</evidence>
<evidence type="ECO:0000259" key="2">
    <source>
        <dbReference type="PROSITE" id="PS51084"/>
    </source>
</evidence>
<dbReference type="InterPro" id="IPR011146">
    <property type="entry name" value="HIT-like"/>
</dbReference>
<dbReference type="AlphaFoldDB" id="A0A5D9DAI6"/>